<dbReference type="InterPro" id="IPR014718">
    <property type="entry name" value="GH-type_carb-bd"/>
</dbReference>
<dbReference type="GO" id="GO:0030246">
    <property type="term" value="F:carbohydrate binding"/>
    <property type="evidence" value="ECO:0007669"/>
    <property type="project" value="InterPro"/>
</dbReference>
<name>A0A382S7F2_9ZZZZ</name>
<gene>
    <name evidence="1" type="ORF">METZ01_LOCUS357971</name>
</gene>
<evidence type="ECO:0000313" key="1">
    <source>
        <dbReference type="EMBL" id="SVD05117.1"/>
    </source>
</evidence>
<dbReference type="InterPro" id="IPR011013">
    <property type="entry name" value="Gal_mutarotase_sf_dom"/>
</dbReference>
<dbReference type="AlphaFoldDB" id="A0A382S7F2"/>
<accession>A0A382S7F2</accession>
<sequence length="148" mass="16326">WHPFFNRTLTQDGEPAHLHFQVQSAYPDGYDNRIPSGPTQALALHQDFTGESPLAPDNFLDTCFYGYDGQGHIAWPKSGVRLRFACSNVCSHLILYNPAQKPYFAVEPVTNANDGVNLYARGNQTSGIAVLEPGQSLNAEFSLHVECS</sequence>
<proteinExistence type="predicted"/>
<dbReference type="GO" id="GO:0003824">
    <property type="term" value="F:catalytic activity"/>
    <property type="evidence" value="ECO:0007669"/>
    <property type="project" value="InterPro"/>
</dbReference>
<dbReference type="EMBL" id="UINC01126558">
    <property type="protein sequence ID" value="SVD05117.1"/>
    <property type="molecule type" value="Genomic_DNA"/>
</dbReference>
<evidence type="ECO:0008006" key="2">
    <source>
        <dbReference type="Google" id="ProtNLM"/>
    </source>
</evidence>
<dbReference type="SUPFAM" id="SSF74650">
    <property type="entry name" value="Galactose mutarotase-like"/>
    <property type="match status" value="1"/>
</dbReference>
<dbReference type="GO" id="GO:0005975">
    <property type="term" value="P:carbohydrate metabolic process"/>
    <property type="evidence" value="ECO:0007669"/>
    <property type="project" value="InterPro"/>
</dbReference>
<reference evidence="1" key="1">
    <citation type="submission" date="2018-05" db="EMBL/GenBank/DDBJ databases">
        <authorList>
            <person name="Lanie J.A."/>
            <person name="Ng W.-L."/>
            <person name="Kazmierczak K.M."/>
            <person name="Andrzejewski T.M."/>
            <person name="Davidsen T.M."/>
            <person name="Wayne K.J."/>
            <person name="Tettelin H."/>
            <person name="Glass J.I."/>
            <person name="Rusch D."/>
            <person name="Podicherti R."/>
            <person name="Tsui H.-C.T."/>
            <person name="Winkler M.E."/>
        </authorList>
    </citation>
    <scope>NUCLEOTIDE SEQUENCE</scope>
</reference>
<protein>
    <recommendedName>
        <fullName evidence="2">Aldose 1-epimerase</fullName>
    </recommendedName>
</protein>
<feature type="non-terminal residue" evidence="1">
    <location>
        <position position="1"/>
    </location>
</feature>
<organism evidence="1">
    <name type="scientific">marine metagenome</name>
    <dbReference type="NCBI Taxonomy" id="408172"/>
    <lineage>
        <taxon>unclassified sequences</taxon>
        <taxon>metagenomes</taxon>
        <taxon>ecological metagenomes</taxon>
    </lineage>
</organism>
<dbReference type="Gene3D" id="2.70.98.10">
    <property type="match status" value="1"/>
</dbReference>